<accession>X0VM55</accession>
<protein>
    <submittedName>
        <fullName evidence="1">Uncharacterized protein</fullName>
    </submittedName>
</protein>
<organism evidence="1">
    <name type="scientific">marine sediment metagenome</name>
    <dbReference type="NCBI Taxonomy" id="412755"/>
    <lineage>
        <taxon>unclassified sequences</taxon>
        <taxon>metagenomes</taxon>
        <taxon>ecological metagenomes</taxon>
    </lineage>
</organism>
<sequence>YVSHSKFLTGCVKDFCADMEWLVRPINFTKIANGRYHRDMSGAFNNMEGWINAQRN</sequence>
<proteinExistence type="predicted"/>
<evidence type="ECO:0000313" key="1">
    <source>
        <dbReference type="EMBL" id="GAG01611.1"/>
    </source>
</evidence>
<reference evidence="1" key="1">
    <citation type="journal article" date="2014" name="Front. Microbiol.">
        <title>High frequency of phylogenetically diverse reductive dehalogenase-homologous genes in deep subseafloor sedimentary metagenomes.</title>
        <authorList>
            <person name="Kawai M."/>
            <person name="Futagami T."/>
            <person name="Toyoda A."/>
            <person name="Takaki Y."/>
            <person name="Nishi S."/>
            <person name="Hori S."/>
            <person name="Arai W."/>
            <person name="Tsubouchi T."/>
            <person name="Morono Y."/>
            <person name="Uchiyama I."/>
            <person name="Ito T."/>
            <person name="Fujiyama A."/>
            <person name="Inagaki F."/>
            <person name="Takami H."/>
        </authorList>
    </citation>
    <scope>NUCLEOTIDE SEQUENCE</scope>
    <source>
        <strain evidence="1">Expedition CK06-06</strain>
    </source>
</reference>
<feature type="non-terminal residue" evidence="1">
    <location>
        <position position="1"/>
    </location>
</feature>
<gene>
    <name evidence="1" type="ORF">S01H1_37998</name>
</gene>
<name>X0VM55_9ZZZZ</name>
<comment type="caution">
    <text evidence="1">The sequence shown here is derived from an EMBL/GenBank/DDBJ whole genome shotgun (WGS) entry which is preliminary data.</text>
</comment>
<dbReference type="AlphaFoldDB" id="X0VM55"/>
<dbReference type="EMBL" id="BARS01023888">
    <property type="protein sequence ID" value="GAG01611.1"/>
    <property type="molecule type" value="Genomic_DNA"/>
</dbReference>